<name>A0A4Y7KUY8_PAPSO</name>
<evidence type="ECO:0000313" key="3">
    <source>
        <dbReference type="Proteomes" id="UP000316621"/>
    </source>
</evidence>
<feature type="domain" description="VAL1-3 N-terminal zinc finger" evidence="1">
    <location>
        <begin position="58"/>
        <end position="106"/>
    </location>
</feature>
<evidence type="ECO:0000313" key="2">
    <source>
        <dbReference type="EMBL" id="RZC76232.1"/>
    </source>
</evidence>
<dbReference type="OMA" id="TCASAYD"/>
<organism evidence="2 3">
    <name type="scientific">Papaver somniferum</name>
    <name type="common">Opium poppy</name>
    <dbReference type="NCBI Taxonomy" id="3469"/>
    <lineage>
        <taxon>Eukaryota</taxon>
        <taxon>Viridiplantae</taxon>
        <taxon>Streptophyta</taxon>
        <taxon>Embryophyta</taxon>
        <taxon>Tracheophyta</taxon>
        <taxon>Spermatophyta</taxon>
        <taxon>Magnoliopsida</taxon>
        <taxon>Ranunculales</taxon>
        <taxon>Papaveraceae</taxon>
        <taxon>Papaveroideae</taxon>
        <taxon>Papaver</taxon>
    </lineage>
</organism>
<protein>
    <recommendedName>
        <fullName evidence="1">VAL1-3 N-terminal zinc finger domain-containing protein</fullName>
    </recommendedName>
</protein>
<proteinExistence type="predicted"/>
<evidence type="ECO:0000259" key="1">
    <source>
        <dbReference type="Pfam" id="PF25813"/>
    </source>
</evidence>
<sequence length="123" mass="13690">MSSLPPMMKMKMCFNPSCERDTKSETTYRKGWRLRTGDSAQLCETCASAYDSGRFCDMFHSSAAGWRNCESCGKRLHCGCIVSTQSFVLLDAGGVDCMSCARKNVMMAARGGEFDWLRKNPKA</sequence>
<dbReference type="Gramene" id="RZC76232">
    <property type="protein sequence ID" value="RZC76232"/>
    <property type="gene ID" value="C5167_000535"/>
</dbReference>
<keyword evidence="3" id="KW-1185">Reference proteome</keyword>
<accession>A0A4Y7KUY8</accession>
<dbReference type="AlphaFoldDB" id="A0A4Y7KUY8"/>
<dbReference type="PANTHER" id="PTHR46245:SF10">
    <property type="entry name" value="B3 DOMAIN-CONTAINING TRANSCRIPTION FACTOR VAL3"/>
    <property type="match status" value="1"/>
</dbReference>
<dbReference type="Pfam" id="PF25813">
    <property type="entry name" value="zf_VAL1_N"/>
    <property type="match status" value="1"/>
</dbReference>
<gene>
    <name evidence="2" type="ORF">C5167_000535</name>
</gene>
<reference evidence="2 3" key="1">
    <citation type="journal article" date="2018" name="Science">
        <title>The opium poppy genome and morphinan production.</title>
        <authorList>
            <person name="Guo L."/>
            <person name="Winzer T."/>
            <person name="Yang X."/>
            <person name="Li Y."/>
            <person name="Ning Z."/>
            <person name="He Z."/>
            <person name="Teodor R."/>
            <person name="Lu Y."/>
            <person name="Bowser T.A."/>
            <person name="Graham I.A."/>
            <person name="Ye K."/>
        </authorList>
    </citation>
    <scope>NUCLEOTIDE SEQUENCE [LARGE SCALE GENOMIC DNA]</scope>
    <source>
        <strain evidence="3">cv. HN1</strain>
        <tissue evidence="2">Leaves</tissue>
    </source>
</reference>
<dbReference type="Proteomes" id="UP000316621">
    <property type="component" value="Chromosome 9"/>
</dbReference>
<dbReference type="EMBL" id="CM010723">
    <property type="protein sequence ID" value="RZC76232.1"/>
    <property type="molecule type" value="Genomic_DNA"/>
</dbReference>
<dbReference type="InterPro" id="IPR057743">
    <property type="entry name" value="Zfn_VAL1-3_N"/>
</dbReference>
<dbReference type="PANTHER" id="PTHR46245">
    <property type="entry name" value="B3 DOMAIN-CONTAINING PROTEIN OS07G0563300"/>
    <property type="match status" value="1"/>
</dbReference>